<reference evidence="6 7" key="1">
    <citation type="submission" date="2024-02" db="EMBL/GenBank/DDBJ databases">
        <authorList>
            <person name="Chen Y."/>
            <person name="Shah S."/>
            <person name="Dougan E. K."/>
            <person name="Thang M."/>
            <person name="Chan C."/>
        </authorList>
    </citation>
    <scope>NUCLEOTIDE SEQUENCE [LARGE SCALE GENOMIC DNA]</scope>
</reference>
<evidence type="ECO:0000256" key="4">
    <source>
        <dbReference type="RuleBase" id="RU004504"/>
    </source>
</evidence>
<dbReference type="PROSITE" id="PS00595">
    <property type="entry name" value="AA_TRANSFER_CLASS_5"/>
    <property type="match status" value="1"/>
</dbReference>
<keyword evidence="2" id="KW-0663">Pyridoxal phosphate</keyword>
<dbReference type="EMBL" id="CAXAMM010018980">
    <property type="protein sequence ID" value="CAK9044720.1"/>
    <property type="molecule type" value="Genomic_DNA"/>
</dbReference>
<dbReference type="Proteomes" id="UP001642464">
    <property type="component" value="Unassembled WGS sequence"/>
</dbReference>
<dbReference type="InterPro" id="IPR015421">
    <property type="entry name" value="PyrdxlP-dep_Trfase_major"/>
</dbReference>
<dbReference type="PANTHER" id="PTHR43586:SF24">
    <property type="entry name" value="BLR4730 PROTEIN"/>
    <property type="match status" value="1"/>
</dbReference>
<gene>
    <name evidence="6" type="ORF">SCF082_LOCUS25371</name>
</gene>
<dbReference type="Gene3D" id="3.40.640.10">
    <property type="entry name" value="Type I PLP-dependent aspartate aminotransferase-like (Major domain)"/>
    <property type="match status" value="1"/>
</dbReference>
<dbReference type="InterPro" id="IPR020578">
    <property type="entry name" value="Aminotrans_V_PyrdxlP_BS"/>
</dbReference>
<dbReference type="Gene3D" id="3.90.1150.10">
    <property type="entry name" value="Aspartate Aminotransferase, domain 1"/>
    <property type="match status" value="1"/>
</dbReference>
<dbReference type="SUPFAM" id="SSF53383">
    <property type="entry name" value="PLP-dependent transferases"/>
    <property type="match status" value="1"/>
</dbReference>
<evidence type="ECO:0000313" key="7">
    <source>
        <dbReference type="Proteomes" id="UP001642464"/>
    </source>
</evidence>
<dbReference type="PANTHER" id="PTHR43586">
    <property type="entry name" value="CYSTEINE DESULFURASE"/>
    <property type="match status" value="1"/>
</dbReference>
<dbReference type="InterPro" id="IPR015422">
    <property type="entry name" value="PyrdxlP-dep_Trfase_small"/>
</dbReference>
<feature type="domain" description="Aminotransferase class V" evidence="5">
    <location>
        <begin position="67"/>
        <end position="448"/>
    </location>
</feature>
<protein>
    <submittedName>
        <fullName evidence="6">Probable cysteine desulfurase</fullName>
    </submittedName>
</protein>
<comment type="cofactor">
    <cofactor evidence="1 4">
        <name>pyridoxal 5'-phosphate</name>
        <dbReference type="ChEBI" id="CHEBI:597326"/>
    </cofactor>
</comment>
<dbReference type="InterPro" id="IPR015424">
    <property type="entry name" value="PyrdxlP-dep_Trfase"/>
</dbReference>
<evidence type="ECO:0000313" key="6">
    <source>
        <dbReference type="EMBL" id="CAK9044720.1"/>
    </source>
</evidence>
<name>A0ABP0M3A2_9DINO</name>
<organism evidence="6 7">
    <name type="scientific">Durusdinium trenchii</name>
    <dbReference type="NCBI Taxonomy" id="1381693"/>
    <lineage>
        <taxon>Eukaryota</taxon>
        <taxon>Sar</taxon>
        <taxon>Alveolata</taxon>
        <taxon>Dinophyceae</taxon>
        <taxon>Suessiales</taxon>
        <taxon>Symbiodiniaceae</taxon>
        <taxon>Durusdinium</taxon>
    </lineage>
</organism>
<accession>A0ABP0M3A2</accession>
<proteinExistence type="inferred from homology"/>
<evidence type="ECO:0000256" key="1">
    <source>
        <dbReference type="ARBA" id="ARBA00001933"/>
    </source>
</evidence>
<evidence type="ECO:0000259" key="5">
    <source>
        <dbReference type="Pfam" id="PF00266"/>
    </source>
</evidence>
<comment type="similarity">
    <text evidence="3">Belongs to the class-V pyridoxal-phosphate-dependent aminotransferase family.</text>
</comment>
<dbReference type="InterPro" id="IPR000192">
    <property type="entry name" value="Aminotrans_V_dom"/>
</dbReference>
<evidence type="ECO:0000256" key="2">
    <source>
        <dbReference type="ARBA" id="ARBA00022898"/>
    </source>
</evidence>
<keyword evidence="7" id="KW-1185">Reference proteome</keyword>
<dbReference type="Pfam" id="PF00266">
    <property type="entry name" value="Aminotran_5"/>
    <property type="match status" value="1"/>
</dbReference>
<sequence>MELVCELPGVQEMGCIVRDMLCHGCYGFCLRFHFRAFSSPSVHPVELQQWRKGLKDWSSGGWLHMNAAGASPASQEVHDATSKMLQQERELGGYEAEARYRQHGRDARQAAAELLGCDAEEIALTESAQSAWAKAFGCLDFRPGDRIFCWASEYAGNAVAFLQAKKKGAQLKILPMQADGTVDVQSLCRELESPSSSRSVVALTHVQTNSSIIQPAARVGEIAKRFNAIFLLDTCQSIGQLPVDVRSLNCDFACGTGRKWLRGPRGTGILYARKSALPMSKDGRLEHSDSVYKLVGEPLMIDHVAVSWTSSETYQLSPGARRFEMWESSPALHAGLAAAIDVCKSIEPYRIWKRSSFLAELLRQNLRQIPGLRIRDAPEEFAGQRCAIVTFEASQLGIASEFIKDVLAQRRITSSVAPPFHTFNEQEWARPSTLRLSPSYYNTEDEVYTVANAIREIVQNGAFEWSAAALLSDPFVFGATRKRPLTVTLFRSKVQQEAI</sequence>
<comment type="caution">
    <text evidence="6">The sequence shown here is derived from an EMBL/GenBank/DDBJ whole genome shotgun (WGS) entry which is preliminary data.</text>
</comment>
<evidence type="ECO:0000256" key="3">
    <source>
        <dbReference type="RuleBase" id="RU004075"/>
    </source>
</evidence>